<dbReference type="Pfam" id="PF00535">
    <property type="entry name" value="Glycos_transf_2"/>
    <property type="match status" value="1"/>
</dbReference>
<protein>
    <recommendedName>
        <fullName evidence="1">Glycosyltransferase 2-like domain-containing protein</fullName>
    </recommendedName>
</protein>
<dbReference type="EMBL" id="BAABGT010000106">
    <property type="protein sequence ID" value="GAA4557979.1"/>
    <property type="molecule type" value="Genomic_DNA"/>
</dbReference>
<dbReference type="CDD" id="cd00761">
    <property type="entry name" value="Glyco_tranf_GTA_type"/>
    <property type="match status" value="1"/>
</dbReference>
<evidence type="ECO:0000313" key="3">
    <source>
        <dbReference type="Proteomes" id="UP001501598"/>
    </source>
</evidence>
<evidence type="ECO:0000259" key="1">
    <source>
        <dbReference type="Pfam" id="PF00535"/>
    </source>
</evidence>
<feature type="domain" description="Glycosyltransferase 2-like" evidence="1">
    <location>
        <begin position="83"/>
        <end position="217"/>
    </location>
</feature>
<dbReference type="Proteomes" id="UP001501598">
    <property type="component" value="Unassembled WGS sequence"/>
</dbReference>
<accession>A0ABP8S1H1</accession>
<name>A0ABP8S1H1_9PSEU</name>
<dbReference type="PANTHER" id="PTHR43646:SF6">
    <property type="entry name" value="PRE-MYCOFACTOCIN GLYCOSYLTRANSFERASE"/>
    <property type="match status" value="1"/>
</dbReference>
<dbReference type="InterPro" id="IPR001173">
    <property type="entry name" value="Glyco_trans_2-like"/>
</dbReference>
<proteinExistence type="predicted"/>
<reference evidence="3" key="1">
    <citation type="journal article" date="2019" name="Int. J. Syst. Evol. Microbiol.">
        <title>The Global Catalogue of Microorganisms (GCM) 10K type strain sequencing project: providing services to taxonomists for standard genome sequencing and annotation.</title>
        <authorList>
            <consortium name="The Broad Institute Genomics Platform"/>
            <consortium name="The Broad Institute Genome Sequencing Center for Infectious Disease"/>
            <person name="Wu L."/>
            <person name="Ma J."/>
        </authorList>
    </citation>
    <scope>NUCLEOTIDE SEQUENCE [LARGE SCALE GENOMIC DNA]</scope>
    <source>
        <strain evidence="3">JCM 17906</strain>
    </source>
</reference>
<gene>
    <name evidence="2" type="ORF">GCM10023175_63390</name>
</gene>
<sequence>MVPEHGPTWVGRTTVDEVAGLQVAPGYRHARLLVTMGSDALGEITVTLRRGIADAVARAEAIRLQIGPVPTPRTVPVSDEPLTVVVPTRGNPEGLGRTLRSVLACDHPALTVLVVDQAPQDDRTRLTVADLADARVYYLREAGRGVSAARNRGLVAATTDLVAFTDDATEVDAEWASRIAGALADPDVAAATGPVLSARLDTDDERAVDQARPRPRFRPRRITLGETALLPLARTLLGAGANLAVRADVARAAGGFDEALATGGEDADLVVRLVVAGHVVVHEPAAWVRRDHDPLERRDVAGGLAGVVTKLLLSTPGRVALLRRVPGALREVPLELSGTALVSGPLRYLWSRGRVRRAGGRVPTVAVGAGSRTHNGVASTPP</sequence>
<dbReference type="RefSeq" id="WP_345426591.1">
    <property type="nucleotide sequence ID" value="NZ_BAABGT010000106.1"/>
</dbReference>
<organism evidence="2 3">
    <name type="scientific">Pseudonocardia xishanensis</name>
    <dbReference type="NCBI Taxonomy" id="630995"/>
    <lineage>
        <taxon>Bacteria</taxon>
        <taxon>Bacillati</taxon>
        <taxon>Actinomycetota</taxon>
        <taxon>Actinomycetes</taxon>
        <taxon>Pseudonocardiales</taxon>
        <taxon>Pseudonocardiaceae</taxon>
        <taxon>Pseudonocardia</taxon>
    </lineage>
</organism>
<dbReference type="Gene3D" id="3.90.550.10">
    <property type="entry name" value="Spore Coat Polysaccharide Biosynthesis Protein SpsA, Chain A"/>
    <property type="match status" value="1"/>
</dbReference>
<dbReference type="PANTHER" id="PTHR43646">
    <property type="entry name" value="GLYCOSYLTRANSFERASE"/>
    <property type="match status" value="1"/>
</dbReference>
<dbReference type="SUPFAM" id="SSF53448">
    <property type="entry name" value="Nucleotide-diphospho-sugar transferases"/>
    <property type="match status" value="1"/>
</dbReference>
<comment type="caution">
    <text evidence="2">The sequence shown here is derived from an EMBL/GenBank/DDBJ whole genome shotgun (WGS) entry which is preliminary data.</text>
</comment>
<dbReference type="InterPro" id="IPR029044">
    <property type="entry name" value="Nucleotide-diphossugar_trans"/>
</dbReference>
<evidence type="ECO:0000313" key="2">
    <source>
        <dbReference type="EMBL" id="GAA4557979.1"/>
    </source>
</evidence>
<keyword evidence="3" id="KW-1185">Reference proteome</keyword>